<proteinExistence type="predicted"/>
<keyword evidence="1" id="KW-0732">Signal</keyword>
<sequence length="251" mass="27566">MASKWVWAGSRAILLWSLAGWMAAQPPSSVAQETKARLTLSVGQVTVKGAGQASYTPTVLGQTFNPGDMILTGAESRAEITLLEDQGVIRIAEHSLLALVRSGGTDSTRRTEAHLTSGRVWINLKALKHIKRLQEQKRDFHLSSPMVISGVRGTIYRMDVAPDSTSLVRVYEGQVQVGWVPQQAFIPGQTVLQAPTEVAGPQEITVTEWIESIRAGQQALLTPDRKVAVSPFDTTKDAQDKWVKWNRARDK</sequence>
<evidence type="ECO:0000313" key="3">
    <source>
        <dbReference type="EMBL" id="OGG56029.1"/>
    </source>
</evidence>
<dbReference type="EMBL" id="MFKF01000053">
    <property type="protein sequence ID" value="OGG56029.1"/>
    <property type="molecule type" value="Genomic_DNA"/>
</dbReference>
<dbReference type="Gene3D" id="2.60.120.1440">
    <property type="match status" value="1"/>
</dbReference>
<comment type="caution">
    <text evidence="3">The sequence shown here is derived from an EMBL/GenBank/DDBJ whole genome shotgun (WGS) entry which is preliminary data.</text>
</comment>
<dbReference type="PANTHER" id="PTHR38731">
    <property type="entry name" value="LIPL45-RELATED LIPOPROTEIN-RELATED"/>
    <property type="match status" value="1"/>
</dbReference>
<protein>
    <recommendedName>
        <fullName evidence="2">FecR protein domain-containing protein</fullName>
    </recommendedName>
</protein>
<name>A0A1F6D3M2_HANXR</name>
<accession>A0A1F6D3M2</accession>
<dbReference type="AlphaFoldDB" id="A0A1F6D3M2"/>
<evidence type="ECO:0000313" key="4">
    <source>
        <dbReference type="Proteomes" id="UP000178606"/>
    </source>
</evidence>
<feature type="domain" description="FecR protein" evidence="2">
    <location>
        <begin position="70"/>
        <end position="176"/>
    </location>
</feature>
<evidence type="ECO:0000259" key="2">
    <source>
        <dbReference type="Pfam" id="PF04773"/>
    </source>
</evidence>
<organism evidence="3 4">
    <name type="scientific">Handelsmanbacteria sp. (strain RIFCSPLOWO2_12_FULL_64_10)</name>
    <dbReference type="NCBI Taxonomy" id="1817868"/>
    <lineage>
        <taxon>Bacteria</taxon>
        <taxon>Candidatus Handelsmaniibacteriota</taxon>
    </lineage>
</organism>
<dbReference type="Pfam" id="PF04773">
    <property type="entry name" value="FecR"/>
    <property type="match status" value="1"/>
</dbReference>
<dbReference type="Proteomes" id="UP000178606">
    <property type="component" value="Unassembled WGS sequence"/>
</dbReference>
<dbReference type="InterPro" id="IPR006860">
    <property type="entry name" value="FecR"/>
</dbReference>
<feature type="chain" id="PRO_5009523721" description="FecR protein domain-containing protein" evidence="1">
    <location>
        <begin position="32"/>
        <end position="251"/>
    </location>
</feature>
<feature type="signal peptide" evidence="1">
    <location>
        <begin position="1"/>
        <end position="31"/>
    </location>
</feature>
<reference evidence="3 4" key="1">
    <citation type="journal article" date="2016" name="Nat. Commun.">
        <title>Thousands of microbial genomes shed light on interconnected biogeochemical processes in an aquifer system.</title>
        <authorList>
            <person name="Anantharaman K."/>
            <person name="Brown C.T."/>
            <person name="Hug L.A."/>
            <person name="Sharon I."/>
            <person name="Castelle C.J."/>
            <person name="Probst A.J."/>
            <person name="Thomas B.C."/>
            <person name="Singh A."/>
            <person name="Wilkins M.J."/>
            <person name="Karaoz U."/>
            <person name="Brodie E.L."/>
            <person name="Williams K.H."/>
            <person name="Hubbard S.S."/>
            <person name="Banfield J.F."/>
        </authorList>
    </citation>
    <scope>NUCLEOTIDE SEQUENCE [LARGE SCALE GENOMIC DNA]</scope>
    <source>
        <strain evidence="4">RIFCSPLOWO2_12_FULL_64_10</strain>
    </source>
</reference>
<gene>
    <name evidence="3" type="ORF">A3F84_28835</name>
</gene>
<evidence type="ECO:0000256" key="1">
    <source>
        <dbReference type="SAM" id="SignalP"/>
    </source>
</evidence>